<dbReference type="GO" id="GO:0008270">
    <property type="term" value="F:zinc ion binding"/>
    <property type="evidence" value="ECO:0007669"/>
    <property type="project" value="UniProtKB-KW"/>
</dbReference>
<keyword evidence="7" id="KW-1185">Reference proteome</keyword>
<feature type="compositionally biased region" description="Basic and acidic residues" evidence="4">
    <location>
        <begin position="85"/>
        <end position="116"/>
    </location>
</feature>
<proteinExistence type="predicted"/>
<keyword evidence="2" id="KW-0863">Zinc-finger</keyword>
<reference evidence="6" key="1">
    <citation type="journal article" date="2020" name="Stud. Mycol.">
        <title>101 Dothideomycetes genomes: a test case for predicting lifestyles and emergence of pathogens.</title>
        <authorList>
            <person name="Haridas S."/>
            <person name="Albert R."/>
            <person name="Binder M."/>
            <person name="Bloem J."/>
            <person name="Labutti K."/>
            <person name="Salamov A."/>
            <person name="Andreopoulos B."/>
            <person name="Baker S."/>
            <person name="Barry K."/>
            <person name="Bills G."/>
            <person name="Bluhm B."/>
            <person name="Cannon C."/>
            <person name="Castanera R."/>
            <person name="Culley D."/>
            <person name="Daum C."/>
            <person name="Ezra D."/>
            <person name="Gonzalez J."/>
            <person name="Henrissat B."/>
            <person name="Kuo A."/>
            <person name="Liang C."/>
            <person name="Lipzen A."/>
            <person name="Lutzoni F."/>
            <person name="Magnuson J."/>
            <person name="Mondo S."/>
            <person name="Nolan M."/>
            <person name="Ohm R."/>
            <person name="Pangilinan J."/>
            <person name="Park H.-J."/>
            <person name="Ramirez L."/>
            <person name="Alfaro M."/>
            <person name="Sun H."/>
            <person name="Tritt A."/>
            <person name="Yoshinaga Y."/>
            <person name="Zwiers L.-H."/>
            <person name="Turgeon B."/>
            <person name="Goodwin S."/>
            <person name="Spatafora J."/>
            <person name="Crous P."/>
            <person name="Grigoriev I."/>
        </authorList>
    </citation>
    <scope>NUCLEOTIDE SEQUENCE</scope>
    <source>
        <strain evidence="6">CBS 269.34</strain>
    </source>
</reference>
<keyword evidence="3" id="KW-0862">Zinc</keyword>
<evidence type="ECO:0000259" key="5">
    <source>
        <dbReference type="Pfam" id="PF01753"/>
    </source>
</evidence>
<protein>
    <recommendedName>
        <fullName evidence="5">MYND-type domain-containing protein</fullName>
    </recommendedName>
</protein>
<evidence type="ECO:0000313" key="6">
    <source>
        <dbReference type="EMBL" id="KAF2496383.1"/>
    </source>
</evidence>
<organism evidence="6 7">
    <name type="scientific">Lophium mytilinum</name>
    <dbReference type="NCBI Taxonomy" id="390894"/>
    <lineage>
        <taxon>Eukaryota</taxon>
        <taxon>Fungi</taxon>
        <taxon>Dikarya</taxon>
        <taxon>Ascomycota</taxon>
        <taxon>Pezizomycotina</taxon>
        <taxon>Dothideomycetes</taxon>
        <taxon>Pleosporomycetidae</taxon>
        <taxon>Mytilinidiales</taxon>
        <taxon>Mytilinidiaceae</taxon>
        <taxon>Lophium</taxon>
    </lineage>
</organism>
<keyword evidence="1" id="KW-0479">Metal-binding</keyword>
<dbReference type="Gene3D" id="6.10.140.2220">
    <property type="match status" value="1"/>
</dbReference>
<dbReference type="InterPro" id="IPR002893">
    <property type="entry name" value="Znf_MYND"/>
</dbReference>
<gene>
    <name evidence="6" type="ORF">BU16DRAFT_561202</name>
</gene>
<feature type="region of interest" description="Disordered" evidence="4">
    <location>
        <begin position="82"/>
        <end position="116"/>
    </location>
</feature>
<dbReference type="Proteomes" id="UP000799750">
    <property type="component" value="Unassembled WGS sequence"/>
</dbReference>
<dbReference type="SUPFAM" id="SSF144232">
    <property type="entry name" value="HIT/MYND zinc finger-like"/>
    <property type="match status" value="1"/>
</dbReference>
<evidence type="ECO:0000256" key="3">
    <source>
        <dbReference type="ARBA" id="ARBA00022833"/>
    </source>
</evidence>
<evidence type="ECO:0000256" key="1">
    <source>
        <dbReference type="ARBA" id="ARBA00022723"/>
    </source>
</evidence>
<dbReference type="OrthoDB" id="9922773at2759"/>
<evidence type="ECO:0000313" key="7">
    <source>
        <dbReference type="Proteomes" id="UP000799750"/>
    </source>
</evidence>
<dbReference type="EMBL" id="MU004188">
    <property type="protein sequence ID" value="KAF2496383.1"/>
    <property type="molecule type" value="Genomic_DNA"/>
</dbReference>
<dbReference type="AlphaFoldDB" id="A0A6A6QXJ9"/>
<dbReference type="Pfam" id="PF01753">
    <property type="entry name" value="zf-MYND"/>
    <property type="match status" value="1"/>
</dbReference>
<evidence type="ECO:0000256" key="2">
    <source>
        <dbReference type="ARBA" id="ARBA00022771"/>
    </source>
</evidence>
<name>A0A6A6QXJ9_9PEZI</name>
<evidence type="ECO:0000256" key="4">
    <source>
        <dbReference type="SAM" id="MobiDB-lite"/>
    </source>
</evidence>
<feature type="domain" description="MYND-type" evidence="5">
    <location>
        <begin position="46"/>
        <end position="82"/>
    </location>
</feature>
<accession>A0A6A6QXJ9</accession>
<sequence>MYGRALRVLPPVSLAPYHKTSLLLGTIVIPSSTPAENLLPASRSYCTSCKKSALLRNCASCCIIRHCSVGCQRADLKRHKKEYRAHHEQKVSDEEKASTAKSVEKRSVAGEQQGEERRLRKSPMLWVTNRLLYWPKLGMG</sequence>